<evidence type="ECO:0000256" key="6">
    <source>
        <dbReference type="RuleBase" id="RU000461"/>
    </source>
</evidence>
<organism evidence="7">
    <name type="scientific">Eremomyces bilateralis CBS 781.70</name>
    <dbReference type="NCBI Taxonomy" id="1392243"/>
    <lineage>
        <taxon>Eukaryota</taxon>
        <taxon>Fungi</taxon>
        <taxon>Dikarya</taxon>
        <taxon>Ascomycota</taxon>
        <taxon>Pezizomycotina</taxon>
        <taxon>Dothideomycetes</taxon>
        <taxon>Dothideomycetes incertae sedis</taxon>
        <taxon>Eremomycetales</taxon>
        <taxon>Eremomycetaceae</taxon>
        <taxon>Eremomyces</taxon>
    </lineage>
</organism>
<comment type="cofactor">
    <cofactor evidence="1 5">
        <name>heme</name>
        <dbReference type="ChEBI" id="CHEBI:30413"/>
    </cofactor>
</comment>
<dbReference type="PANTHER" id="PTHR24305">
    <property type="entry name" value="CYTOCHROME P450"/>
    <property type="match status" value="1"/>
</dbReference>
<dbReference type="Gene3D" id="1.10.630.10">
    <property type="entry name" value="Cytochrome P450"/>
    <property type="match status" value="1"/>
</dbReference>
<evidence type="ECO:0000256" key="2">
    <source>
        <dbReference type="ARBA" id="ARBA00010617"/>
    </source>
</evidence>
<evidence type="ECO:0000256" key="4">
    <source>
        <dbReference type="ARBA" id="ARBA00023004"/>
    </source>
</evidence>
<accession>A0A6G1GEC7</accession>
<dbReference type="GeneID" id="54422985"/>
<dbReference type="CDD" id="cd11060">
    <property type="entry name" value="CYP57A1-like"/>
    <property type="match status" value="1"/>
</dbReference>
<dbReference type="EMBL" id="ML975150">
    <property type="protein sequence ID" value="KAF1816447.1"/>
    <property type="molecule type" value="Genomic_DNA"/>
</dbReference>
<keyword evidence="4 5" id="KW-0408">Iron</keyword>
<reference evidence="9" key="2">
    <citation type="submission" date="2020-04" db="EMBL/GenBank/DDBJ databases">
        <authorList>
            <consortium name="NCBI Genome Project"/>
        </authorList>
    </citation>
    <scope>NUCLEOTIDE SEQUENCE</scope>
    <source>
        <strain evidence="9">CBS 781.70</strain>
    </source>
</reference>
<evidence type="ECO:0000313" key="8">
    <source>
        <dbReference type="Proteomes" id="UP000504638"/>
    </source>
</evidence>
<keyword evidence="5 6" id="KW-0349">Heme</keyword>
<dbReference type="AlphaFoldDB" id="A0A6G1GEC7"/>
<dbReference type="Proteomes" id="UP000504638">
    <property type="component" value="Unplaced"/>
</dbReference>
<dbReference type="GO" id="GO:0020037">
    <property type="term" value="F:heme binding"/>
    <property type="evidence" value="ECO:0007669"/>
    <property type="project" value="InterPro"/>
</dbReference>
<dbReference type="PRINTS" id="PR00463">
    <property type="entry name" value="EP450I"/>
</dbReference>
<reference evidence="9" key="3">
    <citation type="submission" date="2025-04" db="UniProtKB">
        <authorList>
            <consortium name="RefSeq"/>
        </authorList>
    </citation>
    <scope>IDENTIFICATION</scope>
    <source>
        <strain evidence="9">CBS 781.70</strain>
    </source>
</reference>
<keyword evidence="6" id="KW-0503">Monooxygenase</keyword>
<dbReference type="GO" id="GO:0005506">
    <property type="term" value="F:iron ion binding"/>
    <property type="evidence" value="ECO:0007669"/>
    <property type="project" value="InterPro"/>
</dbReference>
<dbReference type="InterPro" id="IPR017972">
    <property type="entry name" value="Cyt_P450_CS"/>
</dbReference>
<dbReference type="InterPro" id="IPR001128">
    <property type="entry name" value="Cyt_P450"/>
</dbReference>
<dbReference type="PANTHER" id="PTHR24305:SF232">
    <property type="entry name" value="P450, PUTATIVE (EUROFUNG)-RELATED"/>
    <property type="match status" value="1"/>
</dbReference>
<dbReference type="RefSeq" id="XP_033538078.1">
    <property type="nucleotide sequence ID" value="XM_033682415.1"/>
</dbReference>
<evidence type="ECO:0000313" key="9">
    <source>
        <dbReference type="RefSeq" id="XP_033538078.1"/>
    </source>
</evidence>
<dbReference type="PRINTS" id="PR00385">
    <property type="entry name" value="P450"/>
</dbReference>
<dbReference type="GO" id="GO:0004497">
    <property type="term" value="F:monooxygenase activity"/>
    <property type="evidence" value="ECO:0007669"/>
    <property type="project" value="UniProtKB-KW"/>
</dbReference>
<keyword evidence="8" id="KW-1185">Reference proteome</keyword>
<dbReference type="InterPro" id="IPR050121">
    <property type="entry name" value="Cytochrome_P450_monoxygenase"/>
</dbReference>
<keyword evidence="3 5" id="KW-0479">Metal-binding</keyword>
<evidence type="ECO:0000256" key="3">
    <source>
        <dbReference type="ARBA" id="ARBA00022723"/>
    </source>
</evidence>
<dbReference type="OrthoDB" id="3934656at2759"/>
<feature type="binding site" description="axial binding residue" evidence="5">
    <location>
        <position position="467"/>
    </location>
    <ligand>
        <name>heme</name>
        <dbReference type="ChEBI" id="CHEBI:30413"/>
    </ligand>
    <ligandPart>
        <name>Fe</name>
        <dbReference type="ChEBI" id="CHEBI:18248"/>
    </ligandPart>
</feature>
<reference evidence="7 9" key="1">
    <citation type="submission" date="2020-01" db="EMBL/GenBank/DDBJ databases">
        <authorList>
            <consortium name="DOE Joint Genome Institute"/>
            <person name="Haridas S."/>
            <person name="Albert R."/>
            <person name="Binder M."/>
            <person name="Bloem J."/>
            <person name="Labutti K."/>
            <person name="Salamov A."/>
            <person name="Andreopoulos B."/>
            <person name="Baker S.E."/>
            <person name="Barry K."/>
            <person name="Bills G."/>
            <person name="Bluhm B.H."/>
            <person name="Cannon C."/>
            <person name="Castanera R."/>
            <person name="Culley D.E."/>
            <person name="Daum C."/>
            <person name="Ezra D."/>
            <person name="Gonzalez J.B."/>
            <person name="Henrissat B."/>
            <person name="Kuo A."/>
            <person name="Liang C."/>
            <person name="Lipzen A."/>
            <person name="Lutzoni F."/>
            <person name="Magnuson J."/>
            <person name="Mondo S."/>
            <person name="Nolan M."/>
            <person name="Ohm R."/>
            <person name="Pangilinan J."/>
            <person name="Park H.-J."/>
            <person name="Ramirez L."/>
            <person name="Alfaro M."/>
            <person name="Sun H."/>
            <person name="Tritt A."/>
            <person name="Yoshinaga Y."/>
            <person name="Zwiers L.-H."/>
            <person name="Turgeon B.G."/>
            <person name="Goodwin S.B."/>
            <person name="Spatafora J.W."/>
            <person name="Crous P.W."/>
            <person name="Grigoriev I.V."/>
        </authorList>
    </citation>
    <scope>NUCLEOTIDE SEQUENCE</scope>
    <source>
        <strain evidence="7 9">CBS 781.70</strain>
    </source>
</reference>
<proteinExistence type="inferred from homology"/>
<dbReference type="InterPro" id="IPR002401">
    <property type="entry name" value="Cyt_P450_E_grp-I"/>
</dbReference>
<evidence type="ECO:0000256" key="5">
    <source>
        <dbReference type="PIRSR" id="PIRSR602401-1"/>
    </source>
</evidence>
<dbReference type="PROSITE" id="PS00086">
    <property type="entry name" value="CYTOCHROME_P450"/>
    <property type="match status" value="1"/>
</dbReference>
<evidence type="ECO:0000313" key="7">
    <source>
        <dbReference type="EMBL" id="KAF1816447.1"/>
    </source>
</evidence>
<dbReference type="SUPFAM" id="SSF48264">
    <property type="entry name" value="Cytochrome P450"/>
    <property type="match status" value="1"/>
</dbReference>
<dbReference type="GO" id="GO:0016705">
    <property type="term" value="F:oxidoreductase activity, acting on paired donors, with incorporation or reduction of molecular oxygen"/>
    <property type="evidence" value="ECO:0007669"/>
    <property type="project" value="InterPro"/>
</dbReference>
<keyword evidence="6" id="KW-0560">Oxidoreductase</keyword>
<evidence type="ECO:0000256" key="1">
    <source>
        <dbReference type="ARBA" id="ARBA00001971"/>
    </source>
</evidence>
<dbReference type="Pfam" id="PF00067">
    <property type="entry name" value="p450"/>
    <property type="match status" value="1"/>
</dbReference>
<protein>
    <submittedName>
        <fullName evidence="7 9">Cytochrome P450</fullName>
    </submittedName>
</protein>
<dbReference type="InterPro" id="IPR036396">
    <property type="entry name" value="Cyt_P450_sf"/>
</dbReference>
<name>A0A6G1GEC7_9PEZI</name>
<dbReference type="FunFam" id="1.10.630.10:FF:000050">
    <property type="entry name" value="Cytochrome P450 monooxygenase"/>
    <property type="match status" value="1"/>
</dbReference>
<comment type="similarity">
    <text evidence="2 6">Belongs to the cytochrome P450 family.</text>
</comment>
<gene>
    <name evidence="7 9" type="ORF">P152DRAFT_505076</name>
</gene>
<sequence>MILGISSICYEWWPVILVTCIAARLLHNKYGRGLHRYPGPWLAAYMTIWRFLENYGRRTEWTHINLHRRYGDVVRLDPNALSFADPKAIKVIYGLNKGMVKSHFYPVQQATAKGTRIQSLFSTLDEDFHAKYRRCLNSAFAMSSLVSYEPLVNSTLDVFLEKTEELYARTGTVCDFPKWLQYFAFDVIGDLTWSKRLGFMERNEDVDGIISFINGFFDYAGPIGQMPFLDLVFQKNPLILLAQRYGVSKKVFAVTKFAQSQSIHRAPEMEKIKANGLAPGTPKDGIDLLTKFTQAQHDHPEIMSDTTVLASSVSMVFAGSETTAIALSAIFYHLMKYPSAYQKLMAELDGAVRTGLIEDRGNGTVSWAEAQKLPYLDAVIQESFRLHPAAGLTLERVVPAHGMDILGEHIPGGTIVGCNAWVLHRRPEIFGKDVDNFRPERWLEASPKQLSEMKATMFQFGAGARTCIGKNISLLEIYKLVPSFLRRFEMELQSPEQTWKTHNAWFVRQMNFMTRFKTRQVKRDDAFTQSHVR</sequence>